<organism evidence="1 2">
    <name type="scientific">Achromobacter pestifer</name>
    <dbReference type="NCBI Taxonomy" id="1353889"/>
    <lineage>
        <taxon>Bacteria</taxon>
        <taxon>Pseudomonadati</taxon>
        <taxon>Pseudomonadota</taxon>
        <taxon>Betaproteobacteria</taxon>
        <taxon>Burkholderiales</taxon>
        <taxon>Alcaligenaceae</taxon>
        <taxon>Achromobacter</taxon>
    </lineage>
</organism>
<keyword evidence="2" id="KW-1185">Reference proteome</keyword>
<sequence>MRGRGRPLPQSLKMQDSAAPSAARNIGIALTMTQNATPAPWGFTQPDCRGAAALLFFMNDLARVVNQYLGQGQLSDEALADAQKAVDALLQRYIEIQAAPEAFNDEHIGLALETERQPDGTTGAQVALRMSPRLEGLIIEAQRQARATEH</sequence>
<name>A0A6S7A2Z3_9BURK</name>
<proteinExistence type="predicted"/>
<reference evidence="1 2" key="1">
    <citation type="submission" date="2020-04" db="EMBL/GenBank/DDBJ databases">
        <authorList>
            <person name="De Canck E."/>
        </authorList>
    </citation>
    <scope>NUCLEOTIDE SEQUENCE [LARGE SCALE GENOMIC DNA]</scope>
    <source>
        <strain evidence="1 2">LMG 3431</strain>
    </source>
</reference>
<accession>A0A6S7A2Z3</accession>
<gene>
    <name evidence="1" type="ORF">LMG3431_05445</name>
</gene>
<dbReference type="AlphaFoldDB" id="A0A6S7A2Z3"/>
<evidence type="ECO:0000313" key="1">
    <source>
        <dbReference type="EMBL" id="CAB3701601.1"/>
    </source>
</evidence>
<dbReference type="EMBL" id="CADIJX010000011">
    <property type="protein sequence ID" value="CAB3701601.1"/>
    <property type="molecule type" value="Genomic_DNA"/>
</dbReference>
<protein>
    <submittedName>
        <fullName evidence="1">Uncharacterized protein</fullName>
    </submittedName>
</protein>
<evidence type="ECO:0000313" key="2">
    <source>
        <dbReference type="Proteomes" id="UP000494108"/>
    </source>
</evidence>
<dbReference type="Proteomes" id="UP000494108">
    <property type="component" value="Unassembled WGS sequence"/>
</dbReference>